<feature type="transmembrane region" description="Helical" evidence="6">
    <location>
        <begin position="244"/>
        <end position="269"/>
    </location>
</feature>
<dbReference type="Proteomes" id="UP000032452">
    <property type="component" value="Unassembled WGS sequence"/>
</dbReference>
<sequence length="740" mass="81331">MSQMSGIVFCLAYILGLLSTTVEWGGYAIVAVGITISIVLTYTASRSDRYTFRQVKPTVMLAASALGFLATLYFQARLPYPAANDISQVNNNTQQQVVTVQGKIDSVPRLTRSQKGQFWLEVSEFNRKKVTGKLYVTVPLLQTTGLYPGQRVTVSGVLYRPKPASNPGSFDFQKFLQRENTFAGMSGRQVKLINSEPPPWGLWQINRQIVRSQVRWLGSPEGQLVSSMVLGSKAVDLPYDIRDLFIRVGLAHALAASGFQTALILGLVLTLTKRFGTTWQFGCGVGALFVFIGLTGLQPSVLRAVIMGFGALIALATERKVKPLGSLLIAATLLLLFNPLWIWDLGFELSFLATLGLIVTVPALINRLDWMPNAIATLIAVPIAAALWTLPLQLYVFGVVPVYSLIANIFSIPLISIISIGGIISAIAALVSPIVGSALAWLLYYPTRSLILLVELFSRLPGNSYAVGKIAIWQLLAVYGAIALVCFLPWWRKRWWFAGAIAVGLVLIPVWQIQATVFRVTILAAGTEPVMVIQEGRKVLVFSSGEQNTSQFTTLPFLQQQGINQIDWAIATNLNTNNNWQELLQRFPVKNFYAAQENAKLWEKVRSLKSSSLQMLQGGESVTAGSTTFKLVDAQIPIWQIQIQNKNWLLVGSMNLKEQNLTNAQVLWSFGKSLDRDTVEAIAPEVVIISSSSTDTDSLANLRTDKVQVFSTVRDGAIQWTAANKFEPTLESPETNSALL</sequence>
<dbReference type="Gene3D" id="3.60.15.10">
    <property type="entry name" value="Ribonuclease Z/Hydroxyacylglutathione hydrolase-like"/>
    <property type="match status" value="1"/>
</dbReference>
<dbReference type="InterPro" id="IPR036866">
    <property type="entry name" value="RibonucZ/Hydroxyglut_hydro"/>
</dbReference>
<feature type="transmembrane region" description="Helical" evidence="6">
    <location>
        <begin position="300"/>
        <end position="317"/>
    </location>
</feature>
<evidence type="ECO:0000256" key="1">
    <source>
        <dbReference type="ARBA" id="ARBA00004651"/>
    </source>
</evidence>
<keyword evidence="5 6" id="KW-0472">Membrane</keyword>
<feature type="domain" description="DUF4131" evidence="8">
    <location>
        <begin position="24"/>
        <end position="192"/>
    </location>
</feature>
<evidence type="ECO:0000259" key="7">
    <source>
        <dbReference type="Pfam" id="PF03772"/>
    </source>
</evidence>
<accession>A0A0D8ZU00</accession>
<feature type="transmembrane region" description="Helical" evidence="6">
    <location>
        <begin position="57"/>
        <end position="76"/>
    </location>
</feature>
<feature type="transmembrane region" description="Helical" evidence="6">
    <location>
        <begin position="465"/>
        <end position="488"/>
    </location>
</feature>
<feature type="transmembrane region" description="Helical" evidence="6">
    <location>
        <begin position="422"/>
        <end position="445"/>
    </location>
</feature>
<evidence type="ECO:0000256" key="3">
    <source>
        <dbReference type="ARBA" id="ARBA00022692"/>
    </source>
</evidence>
<feature type="domain" description="ComEC/Rec2-related protein" evidence="7">
    <location>
        <begin position="229"/>
        <end position="491"/>
    </location>
</feature>
<evidence type="ECO:0000256" key="6">
    <source>
        <dbReference type="SAM" id="Phobius"/>
    </source>
</evidence>
<comment type="caution">
    <text evidence="9">The sequence shown here is derived from an EMBL/GenBank/DDBJ whole genome shotgun (WGS) entry which is preliminary data.</text>
</comment>
<dbReference type="GO" id="GO:0005886">
    <property type="term" value="C:plasma membrane"/>
    <property type="evidence" value="ECO:0007669"/>
    <property type="project" value="UniProtKB-SubCell"/>
</dbReference>
<dbReference type="NCBIfam" id="TIGR00360">
    <property type="entry name" value="ComEC_N-term"/>
    <property type="match status" value="1"/>
</dbReference>
<evidence type="ECO:0000256" key="2">
    <source>
        <dbReference type="ARBA" id="ARBA00022475"/>
    </source>
</evidence>
<proteinExistence type="predicted"/>
<dbReference type="STRING" id="1618023.UH38_10865"/>
<dbReference type="PANTHER" id="PTHR30619:SF1">
    <property type="entry name" value="RECOMBINATION PROTEIN 2"/>
    <property type="match status" value="1"/>
</dbReference>
<dbReference type="Pfam" id="PF03772">
    <property type="entry name" value="Competence"/>
    <property type="match status" value="1"/>
</dbReference>
<dbReference type="InterPro" id="IPR052159">
    <property type="entry name" value="Competence_DNA_uptake"/>
</dbReference>
<dbReference type="PATRIC" id="fig|1618023.3.peg.3947"/>
<feature type="transmembrane region" description="Helical" evidence="6">
    <location>
        <begin position="495"/>
        <end position="513"/>
    </location>
</feature>
<keyword evidence="4 6" id="KW-1133">Transmembrane helix</keyword>
<feature type="transmembrane region" description="Helical" evidence="6">
    <location>
        <begin position="394"/>
        <end position="415"/>
    </location>
</feature>
<evidence type="ECO:0000313" key="10">
    <source>
        <dbReference type="Proteomes" id="UP000032452"/>
    </source>
</evidence>
<feature type="transmembrane region" description="Helical" evidence="6">
    <location>
        <begin position="276"/>
        <end position="294"/>
    </location>
</feature>
<dbReference type="InterPro" id="IPR025405">
    <property type="entry name" value="DUF4131"/>
</dbReference>
<name>A0A0D8ZU00_9CYAN</name>
<comment type="subcellular location">
    <subcellularLocation>
        <location evidence="1">Cell membrane</location>
        <topology evidence="1">Multi-pass membrane protein</topology>
    </subcellularLocation>
</comment>
<evidence type="ECO:0000259" key="8">
    <source>
        <dbReference type="Pfam" id="PF13567"/>
    </source>
</evidence>
<evidence type="ECO:0000256" key="5">
    <source>
        <dbReference type="ARBA" id="ARBA00023136"/>
    </source>
</evidence>
<dbReference type="PANTHER" id="PTHR30619">
    <property type="entry name" value="DNA INTERNALIZATION/COMPETENCE PROTEIN COMEC/REC2"/>
    <property type="match status" value="1"/>
</dbReference>
<dbReference type="RefSeq" id="WP_045054676.1">
    <property type="nucleotide sequence ID" value="NZ_CAWMDP010000042.1"/>
</dbReference>
<dbReference type="AlphaFoldDB" id="A0A0D8ZU00"/>
<reference evidence="9 10" key="1">
    <citation type="submission" date="2015-02" db="EMBL/GenBank/DDBJ databases">
        <title>Draft genome of a novel marine cyanobacterium (Chroococcales) isolated from South Atlantic Ocean.</title>
        <authorList>
            <person name="Rigonato J."/>
            <person name="Alvarenga D.O."/>
            <person name="Branco L.H."/>
            <person name="Varani A.M."/>
            <person name="Brandini F.P."/>
            <person name="Fiore M.F."/>
        </authorList>
    </citation>
    <scope>NUCLEOTIDE SEQUENCE [LARGE SCALE GENOMIC DNA]</scope>
    <source>
        <strain evidence="9 10">CENA595</strain>
    </source>
</reference>
<feature type="transmembrane region" description="Helical" evidence="6">
    <location>
        <begin position="349"/>
        <end position="365"/>
    </location>
</feature>
<evidence type="ECO:0000313" key="9">
    <source>
        <dbReference type="EMBL" id="KJH71867.1"/>
    </source>
</evidence>
<protein>
    <submittedName>
        <fullName evidence="9">Competence protein</fullName>
    </submittedName>
</protein>
<keyword evidence="2" id="KW-1003">Cell membrane</keyword>
<dbReference type="Pfam" id="PF13567">
    <property type="entry name" value="DUF4131"/>
    <property type="match status" value="1"/>
</dbReference>
<organism evidence="9 10">
    <name type="scientific">Aliterella atlantica CENA595</name>
    <dbReference type="NCBI Taxonomy" id="1618023"/>
    <lineage>
        <taxon>Bacteria</taxon>
        <taxon>Bacillati</taxon>
        <taxon>Cyanobacteriota</taxon>
        <taxon>Cyanophyceae</taxon>
        <taxon>Chroococcidiopsidales</taxon>
        <taxon>Aliterellaceae</taxon>
        <taxon>Aliterella</taxon>
    </lineage>
</organism>
<dbReference type="InterPro" id="IPR004477">
    <property type="entry name" value="ComEC_N"/>
</dbReference>
<gene>
    <name evidence="9" type="ORF">UH38_10865</name>
</gene>
<dbReference type="EMBL" id="JYON01000009">
    <property type="protein sequence ID" value="KJH71867.1"/>
    <property type="molecule type" value="Genomic_DNA"/>
</dbReference>
<feature type="transmembrane region" description="Helical" evidence="6">
    <location>
        <begin position="370"/>
        <end position="388"/>
    </location>
</feature>
<keyword evidence="3 6" id="KW-0812">Transmembrane</keyword>
<feature type="transmembrane region" description="Helical" evidence="6">
    <location>
        <begin position="26"/>
        <end position="45"/>
    </location>
</feature>
<evidence type="ECO:0000256" key="4">
    <source>
        <dbReference type="ARBA" id="ARBA00022989"/>
    </source>
</evidence>
<dbReference type="OrthoDB" id="9761531at2"/>
<feature type="transmembrane region" description="Helical" evidence="6">
    <location>
        <begin position="324"/>
        <end position="343"/>
    </location>
</feature>
<keyword evidence="10" id="KW-1185">Reference proteome</keyword>